<feature type="region of interest" description="Disordered" evidence="2">
    <location>
        <begin position="56"/>
        <end position="104"/>
    </location>
</feature>
<keyword evidence="4" id="KW-1185">Reference proteome</keyword>
<evidence type="ECO:0008006" key="5">
    <source>
        <dbReference type="Google" id="ProtNLM"/>
    </source>
</evidence>
<gene>
    <name evidence="3" type="ORF">Hypma_015044</name>
</gene>
<evidence type="ECO:0000256" key="2">
    <source>
        <dbReference type="SAM" id="MobiDB-lite"/>
    </source>
</evidence>
<dbReference type="EMBL" id="LUEZ02000010">
    <property type="protein sequence ID" value="RDB28582.1"/>
    <property type="molecule type" value="Genomic_DNA"/>
</dbReference>
<evidence type="ECO:0000313" key="3">
    <source>
        <dbReference type="EMBL" id="RDB28582.1"/>
    </source>
</evidence>
<feature type="region of interest" description="Disordered" evidence="2">
    <location>
        <begin position="410"/>
        <end position="435"/>
    </location>
</feature>
<dbReference type="STRING" id="39966.A0A369K4T1"/>
<organism evidence="3 4">
    <name type="scientific">Hypsizygus marmoreus</name>
    <name type="common">White beech mushroom</name>
    <name type="synonym">Agaricus marmoreus</name>
    <dbReference type="NCBI Taxonomy" id="39966"/>
    <lineage>
        <taxon>Eukaryota</taxon>
        <taxon>Fungi</taxon>
        <taxon>Dikarya</taxon>
        <taxon>Basidiomycota</taxon>
        <taxon>Agaricomycotina</taxon>
        <taxon>Agaricomycetes</taxon>
        <taxon>Agaricomycetidae</taxon>
        <taxon>Agaricales</taxon>
        <taxon>Tricholomatineae</taxon>
        <taxon>Lyophyllaceae</taxon>
        <taxon>Hypsizygus</taxon>
    </lineage>
</organism>
<feature type="compositionally biased region" description="Pro residues" evidence="2">
    <location>
        <begin position="56"/>
        <end position="66"/>
    </location>
</feature>
<proteinExistence type="predicted"/>
<feature type="compositionally biased region" description="Polar residues" evidence="2">
    <location>
        <begin position="410"/>
        <end position="420"/>
    </location>
</feature>
<name>A0A369K4T1_HYPMA</name>
<dbReference type="InParanoid" id="A0A369K4T1"/>
<protein>
    <recommendedName>
        <fullName evidence="5">WW domain-containing protein</fullName>
    </recommendedName>
</protein>
<accession>A0A369K4T1</accession>
<dbReference type="Proteomes" id="UP000076154">
    <property type="component" value="Unassembled WGS sequence"/>
</dbReference>
<evidence type="ECO:0000256" key="1">
    <source>
        <dbReference type="SAM" id="Coils"/>
    </source>
</evidence>
<feature type="compositionally biased region" description="Polar residues" evidence="2">
    <location>
        <begin position="219"/>
        <end position="232"/>
    </location>
</feature>
<feature type="coiled-coil region" evidence="1">
    <location>
        <begin position="620"/>
        <end position="654"/>
    </location>
</feature>
<feature type="compositionally biased region" description="Low complexity" evidence="2">
    <location>
        <begin position="195"/>
        <end position="204"/>
    </location>
</feature>
<dbReference type="AlphaFoldDB" id="A0A369K4T1"/>
<keyword evidence="1" id="KW-0175">Coiled coil</keyword>
<feature type="region of interest" description="Disordered" evidence="2">
    <location>
        <begin position="122"/>
        <end position="250"/>
    </location>
</feature>
<feature type="compositionally biased region" description="Polar residues" evidence="2">
    <location>
        <begin position="240"/>
        <end position="250"/>
    </location>
</feature>
<reference evidence="3" key="1">
    <citation type="submission" date="2018-04" db="EMBL/GenBank/DDBJ databases">
        <title>Whole genome sequencing of Hypsizygus marmoreus.</title>
        <authorList>
            <person name="Choi I.-G."/>
            <person name="Min B."/>
            <person name="Kim J.-G."/>
            <person name="Kim S."/>
            <person name="Oh Y.-L."/>
            <person name="Kong W.-S."/>
            <person name="Park H."/>
            <person name="Jeong J."/>
            <person name="Song E.-S."/>
        </authorList>
    </citation>
    <scope>NUCLEOTIDE SEQUENCE [LARGE SCALE GENOMIC DNA]</scope>
    <source>
        <strain evidence="3">51987-8</strain>
    </source>
</reference>
<sequence length="714" mass="75130">MRVPVNPDTRPLPPGWNQHYDAQRRKWYYVCTNVKPPHVSTDHPLGPIVAPTPLPPISASPSPSPPVYALGMPEPGSPVSSVSSHTSSLPIADEPRPRSPIQPRASGLTFAQQLYASAIQPDDRVSPPLTETGGLPSPPLSPSAAIPRTVPILSTPSSSFTISSTSQQDVSDPTELYSTRVSSQYIQPRNKTRRASSYFSSSSPFPDPTAPPAARRTQSHQPVSSSYQQTYSPHRASTYMGKSSTPYGTPNLLTTLRPPRSQFGNKVDSTPSFQTIAAPPPPSLQLQQTGLQNTGTIAAPVPSYPSPPVSNPSPLSAFSLQASYNLPASAQAPQLPASVLNAQTSYNLPAGAHTPQLSTSTLNHQASYNIPASAQPPQPPTSTLNPALYTLPAGAQALQPATGVMTAPPSQNFTGQNVSQNLPTHSSPPNSHPHLSQLKPAAIEVGKKLGGFALKVAGGALAASAGVSEDVVGDLGGLGGAIGGALVNGSSDSGDLIMSSLVGGLAKLATQPGVDHSLVQAAMQGKPGADYQALINALTKQQAQPTPGVNYQALILQLQQMQALANAQQQQAIAQLPNMQSIYNANAQAQAITNASQQIAAQAQQNQNLVQAAYQQQLQAQQQQQIQQQIQQQLQAQEQQRQQVQLQIEQQLQAQQQQAQLMFGQPPQLTPMGTFLTGAGQALASYAASNNGDAASSYNPELVDGYSYYGEGSW</sequence>
<feature type="compositionally biased region" description="Low complexity" evidence="2">
    <location>
        <begin position="77"/>
        <end position="88"/>
    </location>
</feature>
<evidence type="ECO:0000313" key="4">
    <source>
        <dbReference type="Proteomes" id="UP000076154"/>
    </source>
</evidence>
<feature type="compositionally biased region" description="Low complexity" evidence="2">
    <location>
        <begin position="154"/>
        <end position="166"/>
    </location>
</feature>
<comment type="caution">
    <text evidence="3">The sequence shown here is derived from an EMBL/GenBank/DDBJ whole genome shotgun (WGS) entry which is preliminary data.</text>
</comment>
<feature type="compositionally biased region" description="Polar residues" evidence="2">
    <location>
        <begin position="167"/>
        <end position="189"/>
    </location>
</feature>
<feature type="compositionally biased region" description="Low complexity" evidence="2">
    <location>
        <begin position="421"/>
        <end position="435"/>
    </location>
</feature>
<dbReference type="OrthoDB" id="2367685at2759"/>